<dbReference type="SMART" id="SM00066">
    <property type="entry name" value="GAL4"/>
    <property type="match status" value="1"/>
</dbReference>
<organism evidence="6 7">
    <name type="scientific">Lophiostoma macrostomum CBS 122681</name>
    <dbReference type="NCBI Taxonomy" id="1314788"/>
    <lineage>
        <taxon>Eukaryota</taxon>
        <taxon>Fungi</taxon>
        <taxon>Dikarya</taxon>
        <taxon>Ascomycota</taxon>
        <taxon>Pezizomycotina</taxon>
        <taxon>Dothideomycetes</taxon>
        <taxon>Pleosporomycetidae</taxon>
        <taxon>Pleosporales</taxon>
        <taxon>Lophiostomataceae</taxon>
        <taxon>Lophiostoma</taxon>
    </lineage>
</organism>
<evidence type="ECO:0000256" key="4">
    <source>
        <dbReference type="SAM" id="MobiDB-lite"/>
    </source>
</evidence>
<dbReference type="GO" id="GO:0006351">
    <property type="term" value="P:DNA-templated transcription"/>
    <property type="evidence" value="ECO:0007669"/>
    <property type="project" value="InterPro"/>
</dbReference>
<reference evidence="6" key="1">
    <citation type="journal article" date="2020" name="Stud. Mycol.">
        <title>101 Dothideomycetes genomes: a test case for predicting lifestyles and emergence of pathogens.</title>
        <authorList>
            <person name="Haridas S."/>
            <person name="Albert R."/>
            <person name="Binder M."/>
            <person name="Bloem J."/>
            <person name="Labutti K."/>
            <person name="Salamov A."/>
            <person name="Andreopoulos B."/>
            <person name="Baker S."/>
            <person name="Barry K."/>
            <person name="Bills G."/>
            <person name="Bluhm B."/>
            <person name="Cannon C."/>
            <person name="Castanera R."/>
            <person name="Culley D."/>
            <person name="Daum C."/>
            <person name="Ezra D."/>
            <person name="Gonzalez J."/>
            <person name="Henrissat B."/>
            <person name="Kuo A."/>
            <person name="Liang C."/>
            <person name="Lipzen A."/>
            <person name="Lutzoni F."/>
            <person name="Magnuson J."/>
            <person name="Mondo S."/>
            <person name="Nolan M."/>
            <person name="Ohm R."/>
            <person name="Pangilinan J."/>
            <person name="Park H.-J."/>
            <person name="Ramirez L."/>
            <person name="Alfaro M."/>
            <person name="Sun H."/>
            <person name="Tritt A."/>
            <person name="Yoshinaga Y."/>
            <person name="Zwiers L.-H."/>
            <person name="Turgeon B."/>
            <person name="Goodwin S."/>
            <person name="Spatafora J."/>
            <person name="Crous P."/>
            <person name="Grigoriev I."/>
        </authorList>
    </citation>
    <scope>NUCLEOTIDE SEQUENCE</scope>
    <source>
        <strain evidence="6">CBS 122681</strain>
    </source>
</reference>
<evidence type="ECO:0000256" key="3">
    <source>
        <dbReference type="SAM" id="Coils"/>
    </source>
</evidence>
<dbReference type="SUPFAM" id="SSF57701">
    <property type="entry name" value="Zn2/Cys6 DNA-binding domain"/>
    <property type="match status" value="1"/>
</dbReference>
<dbReference type="Pfam" id="PF00172">
    <property type="entry name" value="Zn_clus"/>
    <property type="match status" value="1"/>
</dbReference>
<dbReference type="Proteomes" id="UP000799324">
    <property type="component" value="Unassembled WGS sequence"/>
</dbReference>
<proteinExistence type="predicted"/>
<sequence length="896" mass="99271">MGPKRAPEDDLEQVTKVPKLEEGSPSSPLSQQHTQNADFSTSVKKRLANSTRTGQACDRCKIRKIRCDGKPDGCSPCAQNRTECKTTDRITGRAKTRGHTEAMETENQYLRAQVSELQAQLKEMGVEPRTVSALAAFPPSSLSWHASGFGSDIQAWPDGAQRRSSNSPLPGYAPAGGLDHADYRPLPQFKMGSIGDNYLGVSSADSLLSHIKGTSLSVFGTEIDMADFVQDEVEYDKSIASYDHFLRVVLNEDQRVEFVPYPDKHALSEYSHWYLRSLNPYTMLLHRPTFMHLIWRIGNEPGFTPSPSETVCVHMMLATIMYQISVRNDQPSMMDQSHKHYRYALSFAKDLLHSHSWQALQALSLVCHHMRNFPKPGAAWIAVSTTFLLAVELGLHRSTKAWAESSKMDKLEVEMRKRIFWTLHALATNLSGKLGRPMPLSMDDIDVEFPEPLSDCLTGEEIQTPFRQCSFHIGIHTAKYTVWSSELSRTIYAVRADARGYEDTVRRLENGIRRWREEIPAELSEPARAEPDHYIYALYLRFWQYEYQLLLHHPAVCRSTEPAYIESNLDKCLEASQKMLANADEMRKSRSLDIPWISTVVYIAAIFTTLFISYQRREQISSADMSKLRSDMNQWLEILGEAGKLLGSGDRLKIAVSKIIERSLNTINDSIVKRTATESLARAALQTPQEQTPHPNYGNTSEFEHYHDPSVAPSTDSTVTAGTAPYTNVPNGSSYTYVNGSSTGAVPPTPHANASFVPQPYNGGEDTGMTSSHIAALAAAASGAPPQRSNSIYAYPDGQTPAPAPVPTHGYTHGYSANGVAPADWQQWSRTNIQHPGPPGEFMNTATTLVALGGRDAAHQGPPPDASGAMDGTIPGQNSWPYMLFNAGPNGHIGQQ</sequence>
<keyword evidence="2" id="KW-0539">Nucleus</keyword>
<keyword evidence="7" id="KW-1185">Reference proteome</keyword>
<dbReference type="InterPro" id="IPR036864">
    <property type="entry name" value="Zn2-C6_fun-type_DNA-bd_sf"/>
</dbReference>
<dbReference type="PROSITE" id="PS00463">
    <property type="entry name" value="ZN2_CY6_FUNGAL_1"/>
    <property type="match status" value="1"/>
</dbReference>
<feature type="domain" description="Zn(2)-C6 fungal-type" evidence="5">
    <location>
        <begin position="56"/>
        <end position="86"/>
    </location>
</feature>
<dbReference type="PROSITE" id="PS50048">
    <property type="entry name" value="ZN2_CY6_FUNGAL_2"/>
    <property type="match status" value="1"/>
</dbReference>
<dbReference type="OrthoDB" id="4456959at2759"/>
<dbReference type="Gene3D" id="4.10.240.10">
    <property type="entry name" value="Zn(2)-C6 fungal-type DNA-binding domain"/>
    <property type="match status" value="1"/>
</dbReference>
<protein>
    <recommendedName>
        <fullName evidence="5">Zn(2)-C6 fungal-type domain-containing protein</fullName>
    </recommendedName>
</protein>
<evidence type="ECO:0000313" key="6">
    <source>
        <dbReference type="EMBL" id="KAF2651123.1"/>
    </source>
</evidence>
<keyword evidence="3" id="KW-0175">Coiled coil</keyword>
<dbReference type="Pfam" id="PF04082">
    <property type="entry name" value="Fungal_trans"/>
    <property type="match status" value="1"/>
</dbReference>
<feature type="region of interest" description="Disordered" evidence="4">
    <location>
        <begin position="1"/>
        <end position="52"/>
    </location>
</feature>
<dbReference type="GO" id="GO:0003677">
    <property type="term" value="F:DNA binding"/>
    <property type="evidence" value="ECO:0007669"/>
    <property type="project" value="InterPro"/>
</dbReference>
<dbReference type="PANTHER" id="PTHR46910:SF4">
    <property type="entry name" value="ZN(2)-C6 FUNGAL-TYPE DOMAIN-CONTAINING PROTEIN"/>
    <property type="match status" value="1"/>
</dbReference>
<evidence type="ECO:0000256" key="2">
    <source>
        <dbReference type="ARBA" id="ARBA00023242"/>
    </source>
</evidence>
<keyword evidence="1" id="KW-0479">Metal-binding</keyword>
<dbReference type="InterPro" id="IPR050987">
    <property type="entry name" value="AtrR-like"/>
</dbReference>
<name>A0A6A6SX06_9PLEO</name>
<dbReference type="PANTHER" id="PTHR46910">
    <property type="entry name" value="TRANSCRIPTION FACTOR PDR1"/>
    <property type="match status" value="1"/>
</dbReference>
<dbReference type="CDD" id="cd00067">
    <property type="entry name" value="GAL4"/>
    <property type="match status" value="1"/>
</dbReference>
<dbReference type="InterPro" id="IPR007219">
    <property type="entry name" value="XnlR_reg_dom"/>
</dbReference>
<dbReference type="GO" id="GO:0000981">
    <property type="term" value="F:DNA-binding transcription factor activity, RNA polymerase II-specific"/>
    <property type="evidence" value="ECO:0007669"/>
    <property type="project" value="InterPro"/>
</dbReference>
<dbReference type="EMBL" id="MU004434">
    <property type="protein sequence ID" value="KAF2651123.1"/>
    <property type="molecule type" value="Genomic_DNA"/>
</dbReference>
<dbReference type="CDD" id="cd12148">
    <property type="entry name" value="fungal_TF_MHR"/>
    <property type="match status" value="1"/>
</dbReference>
<evidence type="ECO:0000313" key="7">
    <source>
        <dbReference type="Proteomes" id="UP000799324"/>
    </source>
</evidence>
<accession>A0A6A6SX06</accession>
<feature type="compositionally biased region" description="Polar residues" evidence="4">
    <location>
        <begin position="24"/>
        <end position="52"/>
    </location>
</feature>
<dbReference type="InterPro" id="IPR001138">
    <property type="entry name" value="Zn2Cys6_DnaBD"/>
</dbReference>
<evidence type="ECO:0000256" key="1">
    <source>
        <dbReference type="ARBA" id="ARBA00022723"/>
    </source>
</evidence>
<gene>
    <name evidence="6" type="ORF">K491DRAFT_103973</name>
</gene>
<feature type="region of interest" description="Disordered" evidence="4">
    <location>
        <begin position="155"/>
        <end position="176"/>
    </location>
</feature>
<dbReference type="AlphaFoldDB" id="A0A6A6SX06"/>
<evidence type="ECO:0000259" key="5">
    <source>
        <dbReference type="PROSITE" id="PS50048"/>
    </source>
</evidence>
<feature type="coiled-coil region" evidence="3">
    <location>
        <begin position="100"/>
        <end position="127"/>
    </location>
</feature>
<dbReference type="SMART" id="SM00906">
    <property type="entry name" value="Fungal_trans"/>
    <property type="match status" value="1"/>
</dbReference>
<dbReference type="GO" id="GO:0008270">
    <property type="term" value="F:zinc ion binding"/>
    <property type="evidence" value="ECO:0007669"/>
    <property type="project" value="InterPro"/>
</dbReference>